<evidence type="ECO:0000256" key="1">
    <source>
        <dbReference type="ARBA" id="ARBA00004193"/>
    </source>
</evidence>
<dbReference type="OrthoDB" id="8062037at2759"/>
<dbReference type="FunFam" id="1.10.510.10:FF:001414">
    <property type="entry name" value="Probable inactive receptor-like kinase BSK12"/>
    <property type="match status" value="1"/>
</dbReference>
<dbReference type="GO" id="GO:0005524">
    <property type="term" value="F:ATP binding"/>
    <property type="evidence" value="ECO:0007669"/>
    <property type="project" value="UniProtKB-UniRule"/>
</dbReference>
<proteinExistence type="inferred from homology"/>
<dbReference type="PANTHER" id="PTHR45863">
    <property type="entry name" value="SERINE/THREONINE-PROTEIN KINASE BSK5"/>
    <property type="match status" value="1"/>
</dbReference>
<feature type="compositionally biased region" description="Polar residues" evidence="13">
    <location>
        <begin position="1"/>
        <end position="12"/>
    </location>
</feature>
<evidence type="ECO:0000256" key="12">
    <source>
        <dbReference type="RuleBase" id="RU369005"/>
    </source>
</evidence>
<evidence type="ECO:0000256" key="4">
    <source>
        <dbReference type="ARBA" id="ARBA00022527"/>
    </source>
</evidence>
<dbReference type="GO" id="GO:0005886">
    <property type="term" value="C:plasma membrane"/>
    <property type="evidence" value="ECO:0007669"/>
    <property type="project" value="UniProtKB-SubCell"/>
</dbReference>
<evidence type="ECO:0000256" key="8">
    <source>
        <dbReference type="ARBA" id="ARBA00022777"/>
    </source>
</evidence>
<evidence type="ECO:0000256" key="6">
    <source>
        <dbReference type="ARBA" id="ARBA00022707"/>
    </source>
</evidence>
<dbReference type="EC" id="2.7.11.1" evidence="12"/>
<dbReference type="GO" id="GO:0106310">
    <property type="term" value="F:protein serine kinase activity"/>
    <property type="evidence" value="ECO:0007669"/>
    <property type="project" value="UniProtKB-UniRule"/>
</dbReference>
<organism evidence="15 16">
    <name type="scientific">Arabidopsis thaliana</name>
    <name type="common">Mouse-ear cress</name>
    <dbReference type="NCBI Taxonomy" id="3702"/>
    <lineage>
        <taxon>Eukaryota</taxon>
        <taxon>Viridiplantae</taxon>
        <taxon>Streptophyta</taxon>
        <taxon>Embryophyta</taxon>
        <taxon>Tracheophyta</taxon>
        <taxon>Spermatophyta</taxon>
        <taxon>Magnoliopsida</taxon>
        <taxon>eudicotyledons</taxon>
        <taxon>Gunneridae</taxon>
        <taxon>Pentapetalae</taxon>
        <taxon>rosids</taxon>
        <taxon>malvids</taxon>
        <taxon>Brassicales</taxon>
        <taxon>Brassicaceae</taxon>
        <taxon>Camelineae</taxon>
        <taxon>Arabidopsis</taxon>
    </lineage>
</organism>
<comment type="catalytic activity">
    <reaction evidence="12">
        <text>L-seryl-[protein] + ATP = O-phospho-L-seryl-[protein] + ADP + H(+)</text>
        <dbReference type="Rhea" id="RHEA:17989"/>
        <dbReference type="Rhea" id="RHEA-COMP:9863"/>
        <dbReference type="Rhea" id="RHEA-COMP:11604"/>
        <dbReference type="ChEBI" id="CHEBI:15378"/>
        <dbReference type="ChEBI" id="CHEBI:29999"/>
        <dbReference type="ChEBI" id="CHEBI:30616"/>
        <dbReference type="ChEBI" id="CHEBI:83421"/>
        <dbReference type="ChEBI" id="CHEBI:456216"/>
        <dbReference type="EC" id="2.7.11.1"/>
    </reaction>
</comment>
<keyword evidence="12" id="KW-1070">Brassinosteroid signaling pathway</keyword>
<feature type="domain" description="Protein kinase" evidence="14">
    <location>
        <begin position="50"/>
        <end position="291"/>
    </location>
</feature>
<keyword evidence="4 12" id="KW-0723">Serine/threonine-protein kinase</keyword>
<evidence type="ECO:0000256" key="3">
    <source>
        <dbReference type="ARBA" id="ARBA00022475"/>
    </source>
</evidence>
<evidence type="ECO:0000256" key="11">
    <source>
        <dbReference type="ARBA" id="ARBA00023288"/>
    </source>
</evidence>
<evidence type="ECO:0000256" key="13">
    <source>
        <dbReference type="SAM" id="MobiDB-lite"/>
    </source>
</evidence>
<keyword evidence="9 12" id="KW-0067">ATP-binding</keyword>
<dbReference type="SUPFAM" id="SSF48452">
    <property type="entry name" value="TPR-like"/>
    <property type="match status" value="1"/>
</dbReference>
<keyword evidence="7 12" id="KW-0547">Nucleotide-binding</keyword>
<evidence type="ECO:0000259" key="14">
    <source>
        <dbReference type="PROSITE" id="PS50011"/>
    </source>
</evidence>
<protein>
    <recommendedName>
        <fullName evidence="12">Serine/threonine-protein kinase BSK</fullName>
        <ecNumber evidence="12">2.7.11.1</ecNumber>
    </recommendedName>
    <alternativeName>
        <fullName evidence="12">Brassinosteroid-signaling kinase</fullName>
    </alternativeName>
</protein>
<dbReference type="PANTHER" id="PTHR45863:SF10">
    <property type="entry name" value="SERINE_THREONINE-PROTEIN KINASE BSK-RELATED"/>
    <property type="match status" value="1"/>
</dbReference>
<evidence type="ECO:0000256" key="9">
    <source>
        <dbReference type="ARBA" id="ARBA00022840"/>
    </source>
</evidence>
<name>A0A5S9WYX9_ARATH</name>
<gene>
    <name evidence="15" type="ORF">C24_LOCUS7909</name>
</gene>
<keyword evidence="8 12" id="KW-0418">Kinase</keyword>
<dbReference type="Pfam" id="PF07714">
    <property type="entry name" value="PK_Tyr_Ser-Thr"/>
    <property type="match status" value="1"/>
</dbReference>
<dbReference type="AlphaFoldDB" id="A0A5S9WYX9"/>
<dbReference type="Proteomes" id="UP000434276">
    <property type="component" value="Unassembled WGS sequence"/>
</dbReference>
<comment type="function">
    <text evidence="12">Serine/threonine kinase that acts as positive regulator of brassinosteroid (BR) signaling downstream of the receptor kinase BRI1.</text>
</comment>
<reference evidence="15 16" key="1">
    <citation type="submission" date="2019-12" db="EMBL/GenBank/DDBJ databases">
        <authorList>
            <person name="Jiao W.-B."/>
            <person name="Schneeberger K."/>
        </authorList>
    </citation>
    <scope>NUCLEOTIDE SEQUENCE [LARGE SCALE GENOMIC DNA]</scope>
    <source>
        <strain evidence="16">cv. C24</strain>
    </source>
</reference>
<keyword evidence="11 12" id="KW-0449">Lipoprotein</keyword>
<evidence type="ECO:0000256" key="2">
    <source>
        <dbReference type="ARBA" id="ARBA00008684"/>
    </source>
</evidence>
<evidence type="ECO:0000256" key="5">
    <source>
        <dbReference type="ARBA" id="ARBA00022679"/>
    </source>
</evidence>
<dbReference type="InterPro" id="IPR045845">
    <property type="entry name" value="BSK"/>
</dbReference>
<keyword evidence="6 12" id="KW-0519">Myristate</keyword>
<sequence length="466" mass="52454">MGCCYSLSSTVDPVQDHTTDASSEPRNGGGEDPPLTKFSFSALKTATNHFSPENIVSDQTSDVVFKGRLQNGGFVAIKRFNNMAWSDPKLFLEEAQRVGKLRHKRLVNLIGYCCDGDKRFLVADFMANDTLAKRLFQRKYQTMDWSIRLRVAYFVAEALDYCNTAGFASYNNLSAYKVLFDEDGDACLSCFGLMKEINNDQITTGSVNPENVIYRFGTVLVNLLSGKQIPPSHAPEMIHRKNVFKLMDPYLKGKFSIDEATVVYKLASQCLKYEDQESPNTKEIVATLETLQTRTEAPSYEVVEMTNQEKDASSSSNLSPLGEACLRMDLASIHSILVLAGYDDDKDIIELSFEEWIQEVKELQDVRRNGDRAFVEQDFKTAIACYSQFVEERSLVYPSVYARRSLSYLFCDEPEKALLDGMHAQGVFPDWPTAFYLQSVALAKLDMNTDSADTLKEAALLEVKKQ</sequence>
<evidence type="ECO:0000256" key="7">
    <source>
        <dbReference type="ARBA" id="ARBA00022741"/>
    </source>
</evidence>
<comment type="subunit">
    <text evidence="12">Interacts with BRI1.</text>
</comment>
<keyword evidence="3 12" id="KW-1003">Cell membrane</keyword>
<dbReference type="Gene3D" id="1.10.510.10">
    <property type="entry name" value="Transferase(Phosphotransferase) domain 1"/>
    <property type="match status" value="1"/>
</dbReference>
<dbReference type="Gene3D" id="1.25.40.10">
    <property type="entry name" value="Tetratricopeptide repeat domain"/>
    <property type="match status" value="1"/>
</dbReference>
<dbReference type="InterPro" id="IPR000719">
    <property type="entry name" value="Prot_kinase_dom"/>
</dbReference>
<feature type="region of interest" description="Disordered" evidence="13">
    <location>
        <begin position="1"/>
        <end position="34"/>
    </location>
</feature>
<dbReference type="ExpressionAtlas" id="A0A5S9WYX9">
    <property type="expression patterns" value="baseline and differential"/>
</dbReference>
<dbReference type="InterPro" id="IPR011009">
    <property type="entry name" value="Kinase-like_dom_sf"/>
</dbReference>
<evidence type="ECO:0000313" key="16">
    <source>
        <dbReference type="Proteomes" id="UP000434276"/>
    </source>
</evidence>
<comment type="catalytic activity">
    <reaction evidence="12">
        <text>L-threonyl-[protein] + ATP = O-phospho-L-threonyl-[protein] + ADP + H(+)</text>
        <dbReference type="Rhea" id="RHEA:46608"/>
        <dbReference type="Rhea" id="RHEA-COMP:11060"/>
        <dbReference type="Rhea" id="RHEA-COMP:11605"/>
        <dbReference type="ChEBI" id="CHEBI:15378"/>
        <dbReference type="ChEBI" id="CHEBI:30013"/>
        <dbReference type="ChEBI" id="CHEBI:30616"/>
        <dbReference type="ChEBI" id="CHEBI:61977"/>
        <dbReference type="ChEBI" id="CHEBI:456216"/>
        <dbReference type="EC" id="2.7.11.1"/>
    </reaction>
</comment>
<comment type="subcellular location">
    <subcellularLocation>
        <location evidence="1 12">Cell membrane</location>
        <topology evidence="1 12">Lipid-anchor</topology>
    </subcellularLocation>
</comment>
<comment type="similarity">
    <text evidence="2 12">Belongs to the protein kinase superfamily. Ser/Thr protein kinase family.</text>
</comment>
<accession>A0A5S9WYX9</accession>
<dbReference type="EMBL" id="CACSHJ010000088">
    <property type="protein sequence ID" value="CAA0363846.1"/>
    <property type="molecule type" value="Genomic_DNA"/>
</dbReference>
<dbReference type="InterPro" id="IPR058209">
    <property type="entry name" value="TPR_BSK1_C"/>
</dbReference>
<dbReference type="Pfam" id="PF25575">
    <property type="entry name" value="TPR_BSK1_C"/>
    <property type="match status" value="1"/>
</dbReference>
<dbReference type="PROSITE" id="PS50011">
    <property type="entry name" value="PROTEIN_KINASE_DOM"/>
    <property type="match status" value="1"/>
</dbReference>
<dbReference type="GO" id="GO:0004674">
    <property type="term" value="F:protein serine/threonine kinase activity"/>
    <property type="evidence" value="ECO:0007669"/>
    <property type="project" value="UniProtKB-UniRule"/>
</dbReference>
<keyword evidence="10 12" id="KW-0472">Membrane</keyword>
<dbReference type="Gene3D" id="3.30.200.20">
    <property type="entry name" value="Phosphorylase Kinase, domain 1"/>
    <property type="match status" value="1"/>
</dbReference>
<keyword evidence="5 12" id="KW-0808">Transferase</keyword>
<evidence type="ECO:0000256" key="10">
    <source>
        <dbReference type="ARBA" id="ARBA00023136"/>
    </source>
</evidence>
<dbReference type="SUPFAM" id="SSF56112">
    <property type="entry name" value="Protein kinase-like (PK-like)"/>
    <property type="match status" value="1"/>
</dbReference>
<dbReference type="InterPro" id="IPR011990">
    <property type="entry name" value="TPR-like_helical_dom_sf"/>
</dbReference>
<dbReference type="GO" id="GO:0009742">
    <property type="term" value="P:brassinosteroid mediated signaling pathway"/>
    <property type="evidence" value="ECO:0007669"/>
    <property type="project" value="UniProtKB-UniRule"/>
</dbReference>
<evidence type="ECO:0000313" key="15">
    <source>
        <dbReference type="EMBL" id="CAA0363846.1"/>
    </source>
</evidence>
<dbReference type="InterPro" id="IPR001245">
    <property type="entry name" value="Ser-Thr/Tyr_kinase_cat_dom"/>
</dbReference>